<dbReference type="RefSeq" id="WP_079637389.1">
    <property type="nucleotide sequence ID" value="NZ_FUYP01000003.1"/>
</dbReference>
<dbReference type="GO" id="GO:0042781">
    <property type="term" value="F:3'-tRNA processing endoribonuclease activity"/>
    <property type="evidence" value="ECO:0007669"/>
    <property type="project" value="TreeGrafter"/>
</dbReference>
<dbReference type="AlphaFoldDB" id="A0A1T5AH42"/>
<dbReference type="OrthoDB" id="9803916at2"/>
<dbReference type="Proteomes" id="UP000190044">
    <property type="component" value="Unassembled WGS sequence"/>
</dbReference>
<dbReference type="InterPro" id="IPR036866">
    <property type="entry name" value="RibonucZ/Hydroxyglut_hydro"/>
</dbReference>
<keyword evidence="1" id="KW-0378">Hydrolase</keyword>
<reference evidence="4" key="1">
    <citation type="submission" date="2017-02" db="EMBL/GenBank/DDBJ databases">
        <authorList>
            <person name="Varghese N."/>
            <person name="Submissions S."/>
        </authorList>
    </citation>
    <scope>NUCLEOTIDE SEQUENCE [LARGE SCALE GENOMIC DNA]</scope>
    <source>
        <strain evidence="4">R11H</strain>
    </source>
</reference>
<dbReference type="Pfam" id="PF12706">
    <property type="entry name" value="Lactamase_B_2"/>
    <property type="match status" value="1"/>
</dbReference>
<dbReference type="SUPFAM" id="SSF56281">
    <property type="entry name" value="Metallo-hydrolase/oxidoreductase"/>
    <property type="match status" value="1"/>
</dbReference>
<gene>
    <name evidence="3" type="ORF">SAMN06295937_1003220</name>
</gene>
<dbReference type="EMBL" id="FUYP01000003">
    <property type="protein sequence ID" value="SKB34284.1"/>
    <property type="molecule type" value="Genomic_DNA"/>
</dbReference>
<dbReference type="CDD" id="cd07719">
    <property type="entry name" value="arylsulfatase_AtsA-like_MBL-fold"/>
    <property type="match status" value="1"/>
</dbReference>
<protein>
    <submittedName>
        <fullName evidence="3">Ribonuclease Z</fullName>
    </submittedName>
</protein>
<feature type="domain" description="Metallo-beta-lactamase" evidence="2">
    <location>
        <begin position="71"/>
        <end position="272"/>
    </location>
</feature>
<evidence type="ECO:0000313" key="4">
    <source>
        <dbReference type="Proteomes" id="UP000190044"/>
    </source>
</evidence>
<evidence type="ECO:0000313" key="3">
    <source>
        <dbReference type="EMBL" id="SKB34284.1"/>
    </source>
</evidence>
<dbReference type="InterPro" id="IPR001279">
    <property type="entry name" value="Metallo-B-lactamas"/>
</dbReference>
<organism evidence="3 4">
    <name type="scientific">Sphingopyxis flava</name>
    <dbReference type="NCBI Taxonomy" id="1507287"/>
    <lineage>
        <taxon>Bacteria</taxon>
        <taxon>Pseudomonadati</taxon>
        <taxon>Pseudomonadota</taxon>
        <taxon>Alphaproteobacteria</taxon>
        <taxon>Sphingomonadales</taxon>
        <taxon>Sphingomonadaceae</taxon>
        <taxon>Sphingopyxis</taxon>
    </lineage>
</organism>
<dbReference type="Gene3D" id="3.60.15.10">
    <property type="entry name" value="Ribonuclease Z/Hydroxyacylglutathione hydrolase-like"/>
    <property type="match status" value="1"/>
</dbReference>
<dbReference type="PANTHER" id="PTHR46018:SF2">
    <property type="entry name" value="ZINC PHOSPHODIESTERASE ELAC PROTEIN 1"/>
    <property type="match status" value="1"/>
</dbReference>
<accession>A0A1T5AH42</accession>
<dbReference type="SMART" id="SM00849">
    <property type="entry name" value="Lactamase_B"/>
    <property type="match status" value="1"/>
</dbReference>
<dbReference type="PANTHER" id="PTHR46018">
    <property type="entry name" value="ZINC PHOSPHODIESTERASE ELAC PROTEIN 1"/>
    <property type="match status" value="1"/>
</dbReference>
<proteinExistence type="predicted"/>
<evidence type="ECO:0000259" key="2">
    <source>
        <dbReference type="SMART" id="SM00849"/>
    </source>
</evidence>
<name>A0A1T5AH42_9SPHN</name>
<keyword evidence="4" id="KW-1185">Reference proteome</keyword>
<dbReference type="InterPro" id="IPR044094">
    <property type="entry name" value="AtsA-like_MBL-fold"/>
</dbReference>
<evidence type="ECO:0000256" key="1">
    <source>
        <dbReference type="ARBA" id="ARBA00022801"/>
    </source>
</evidence>
<sequence length="358" mass="37572">MTKARRAALFVVLLAALAAAALWLLQRPAGLWLFERGAAKAAGRDPLADLPDGLHVALCGTGSPLPSRDRAGACTLLIAGDKMFVVDAGEGGARNIAMMGLPNGRIGALFLTHYHSDHIDGLGPMMLLRWTASGNSAPLPVYGPEGLEAVIGGFNAAYAADNRYRTAHHGAVITPPQAAGAIAVPFAMPEAPRLVYEADGLRVTAFPVDHRPVQPAVGYRFDYKGRSVVISGDTAPSASVEAAAKGADLLIHEALQPEMVEMLSRQLTAAGRPMTGQIMHDILDYHASPAQAADCARRAGVKMLVLSHIVPPLPSRAFYPAFLGRAADHFGGPTIVGEDGQFFSLPAGGGTIERSRLL</sequence>